<dbReference type="Gene3D" id="1.10.443.10">
    <property type="entry name" value="Intergrase catalytic core"/>
    <property type="match status" value="1"/>
</dbReference>
<dbReference type="InterPro" id="IPR050808">
    <property type="entry name" value="Phage_Integrase"/>
</dbReference>
<dbReference type="InterPro" id="IPR044068">
    <property type="entry name" value="CB"/>
</dbReference>
<dbReference type="PROSITE" id="PS51898">
    <property type="entry name" value="TYR_RECOMBINASE"/>
    <property type="match status" value="1"/>
</dbReference>
<evidence type="ECO:0000313" key="9">
    <source>
        <dbReference type="EMBL" id="MET1756532.1"/>
    </source>
</evidence>
<dbReference type="Gene3D" id="1.10.150.130">
    <property type="match status" value="1"/>
</dbReference>
<dbReference type="Pfam" id="PF13356">
    <property type="entry name" value="Arm-DNA-bind_3"/>
    <property type="match status" value="1"/>
</dbReference>
<dbReference type="InterPro" id="IPR013762">
    <property type="entry name" value="Integrase-like_cat_sf"/>
</dbReference>
<dbReference type="PROSITE" id="PS51900">
    <property type="entry name" value="CB"/>
    <property type="match status" value="1"/>
</dbReference>
<dbReference type="InterPro" id="IPR053876">
    <property type="entry name" value="Phage_int_M"/>
</dbReference>
<evidence type="ECO:0000256" key="1">
    <source>
        <dbReference type="ARBA" id="ARBA00008857"/>
    </source>
</evidence>
<evidence type="ECO:0000256" key="5">
    <source>
        <dbReference type="PROSITE-ProRule" id="PRU01248"/>
    </source>
</evidence>
<reference evidence="9 10" key="1">
    <citation type="submission" date="2024-07" db="EMBL/GenBank/DDBJ databases">
        <title>Novosphingobium kalidii RD2P27.</title>
        <authorList>
            <person name="Sun J.-Q."/>
        </authorList>
    </citation>
    <scope>NUCLEOTIDE SEQUENCE [LARGE SCALE GENOMIC DNA]</scope>
    <source>
        <strain evidence="9 10">RD2P27</strain>
    </source>
</reference>
<dbReference type="Gene3D" id="3.30.160.390">
    <property type="entry name" value="Integrase, DNA-binding domain"/>
    <property type="match status" value="1"/>
</dbReference>
<comment type="caution">
    <text evidence="9">The sequence shown here is derived from an EMBL/GenBank/DDBJ whole genome shotgun (WGS) entry which is preliminary data.</text>
</comment>
<feature type="compositionally biased region" description="Basic and acidic residues" evidence="6">
    <location>
        <begin position="430"/>
        <end position="441"/>
    </location>
</feature>
<dbReference type="InterPro" id="IPR038488">
    <property type="entry name" value="Integrase_DNA-bd_sf"/>
</dbReference>
<feature type="domain" description="Tyr recombinase" evidence="7">
    <location>
        <begin position="202"/>
        <end position="385"/>
    </location>
</feature>
<evidence type="ECO:0000259" key="7">
    <source>
        <dbReference type="PROSITE" id="PS51898"/>
    </source>
</evidence>
<name>A0ABV2D3S7_9SPHN</name>
<accession>A0ABV2D3S7</accession>
<dbReference type="InterPro" id="IPR002104">
    <property type="entry name" value="Integrase_catalytic"/>
</dbReference>
<protein>
    <submittedName>
        <fullName evidence="9">Integrase arm-type DNA-binding domain-containing protein</fullName>
    </submittedName>
</protein>
<dbReference type="PANTHER" id="PTHR30629">
    <property type="entry name" value="PROPHAGE INTEGRASE"/>
    <property type="match status" value="1"/>
</dbReference>
<keyword evidence="2" id="KW-0229">DNA integration</keyword>
<dbReference type="EMBL" id="JBEWLY010000023">
    <property type="protein sequence ID" value="MET1756532.1"/>
    <property type="molecule type" value="Genomic_DNA"/>
</dbReference>
<dbReference type="PANTHER" id="PTHR30629:SF2">
    <property type="entry name" value="PROPHAGE INTEGRASE INTS-RELATED"/>
    <property type="match status" value="1"/>
</dbReference>
<sequence length="441" mass="49694">MLTDAAIRRIKPEAKPYKVADMHGLYLLVQPGGARYWRMDYRHEGKRGTMALGVYPDVSLKEAREKRASARRLLDKGINPSSYKKLTRGVASISAAVTFKAVAQEWLQKIEAEGRAPKTMQKLRWLLDFAYPLIGNRPVSEVSAPELLTVLRTVEVRGRHESARRLRSTCGSVLRYAIATGRAQRDVSVDLHGALITPKVQHRAAIVEPRKLGALLRAIETYEGQPHIGIALRLAPHVFVRPGELRQAEWAEFDFAAKVWTIPASKMKMGRAHKVPLSRQVLALLADLRELRAGSRYLFPSIRSDDRPISDNTINAALRRLGYGKEEVTGHGFRATASSLLNESRKWHPDAIERQLAHMESDDVRRAYLRGEHWAERVRMMQFWSDYLDRLRDNGNRANASKGAGAKRVKKDHTRTSGNSLAPAAALLDEADRPRSTEKTR</sequence>
<keyword evidence="4" id="KW-0233">DNA recombination</keyword>
<dbReference type="InterPro" id="IPR025166">
    <property type="entry name" value="Integrase_DNA_bind_dom"/>
</dbReference>
<dbReference type="Proteomes" id="UP001548713">
    <property type="component" value="Unassembled WGS sequence"/>
</dbReference>
<proteinExistence type="inferred from homology"/>
<dbReference type="InterPro" id="IPR010998">
    <property type="entry name" value="Integrase_recombinase_N"/>
</dbReference>
<evidence type="ECO:0000256" key="6">
    <source>
        <dbReference type="SAM" id="MobiDB-lite"/>
    </source>
</evidence>
<dbReference type="InterPro" id="IPR011010">
    <property type="entry name" value="DNA_brk_join_enz"/>
</dbReference>
<evidence type="ECO:0000256" key="3">
    <source>
        <dbReference type="ARBA" id="ARBA00023125"/>
    </source>
</evidence>
<organism evidence="9 10">
    <name type="scientific">Novosphingobium kalidii</name>
    <dbReference type="NCBI Taxonomy" id="3230299"/>
    <lineage>
        <taxon>Bacteria</taxon>
        <taxon>Pseudomonadati</taxon>
        <taxon>Pseudomonadota</taxon>
        <taxon>Alphaproteobacteria</taxon>
        <taxon>Sphingomonadales</taxon>
        <taxon>Sphingomonadaceae</taxon>
        <taxon>Novosphingobium</taxon>
    </lineage>
</organism>
<gene>
    <name evidence="9" type="ORF">ABVV53_13895</name>
</gene>
<dbReference type="Pfam" id="PF00589">
    <property type="entry name" value="Phage_integrase"/>
    <property type="match status" value="1"/>
</dbReference>
<dbReference type="SUPFAM" id="SSF56349">
    <property type="entry name" value="DNA breaking-rejoining enzymes"/>
    <property type="match status" value="1"/>
</dbReference>
<keyword evidence="10" id="KW-1185">Reference proteome</keyword>
<dbReference type="RefSeq" id="WP_353985023.1">
    <property type="nucleotide sequence ID" value="NZ_JBEWLY010000023.1"/>
</dbReference>
<feature type="region of interest" description="Disordered" evidence="6">
    <location>
        <begin position="397"/>
        <end position="441"/>
    </location>
</feature>
<evidence type="ECO:0000313" key="10">
    <source>
        <dbReference type="Proteomes" id="UP001548713"/>
    </source>
</evidence>
<dbReference type="GO" id="GO:0003677">
    <property type="term" value="F:DNA binding"/>
    <property type="evidence" value="ECO:0007669"/>
    <property type="project" value="UniProtKB-KW"/>
</dbReference>
<dbReference type="Pfam" id="PF22022">
    <property type="entry name" value="Phage_int_M"/>
    <property type="match status" value="1"/>
</dbReference>
<dbReference type="CDD" id="cd00801">
    <property type="entry name" value="INT_P4_C"/>
    <property type="match status" value="1"/>
</dbReference>
<keyword evidence="3 5" id="KW-0238">DNA-binding</keyword>
<evidence type="ECO:0000256" key="4">
    <source>
        <dbReference type="ARBA" id="ARBA00023172"/>
    </source>
</evidence>
<evidence type="ECO:0000259" key="8">
    <source>
        <dbReference type="PROSITE" id="PS51900"/>
    </source>
</evidence>
<evidence type="ECO:0000256" key="2">
    <source>
        <dbReference type="ARBA" id="ARBA00022908"/>
    </source>
</evidence>
<comment type="similarity">
    <text evidence="1">Belongs to the 'phage' integrase family.</text>
</comment>
<feature type="domain" description="Core-binding (CB)" evidence="8">
    <location>
        <begin position="97"/>
        <end position="178"/>
    </location>
</feature>